<protein>
    <submittedName>
        <fullName evidence="3">Uu.00g049140.m01.CDS01</fullName>
    </submittedName>
</protein>
<dbReference type="GO" id="GO:0016747">
    <property type="term" value="F:acyltransferase activity, transferring groups other than amino-acyl groups"/>
    <property type="evidence" value="ECO:0007669"/>
    <property type="project" value="TreeGrafter"/>
</dbReference>
<evidence type="ECO:0000256" key="1">
    <source>
        <dbReference type="ARBA" id="ARBA00022679"/>
    </source>
</evidence>
<dbReference type="AlphaFoldDB" id="A0AAI8VCV4"/>
<organism evidence="3 4">
    <name type="scientific">Anthostomella pinea</name>
    <dbReference type="NCBI Taxonomy" id="933095"/>
    <lineage>
        <taxon>Eukaryota</taxon>
        <taxon>Fungi</taxon>
        <taxon>Dikarya</taxon>
        <taxon>Ascomycota</taxon>
        <taxon>Pezizomycotina</taxon>
        <taxon>Sordariomycetes</taxon>
        <taxon>Xylariomycetidae</taxon>
        <taxon>Xylariales</taxon>
        <taxon>Xylariaceae</taxon>
        <taxon>Anthostomella</taxon>
    </lineage>
</organism>
<proteinExistence type="predicted"/>
<name>A0AAI8VCV4_9PEZI</name>
<dbReference type="PANTHER" id="PTHR31642:SF310">
    <property type="entry name" value="FATTY ALCOHOL:CAFFEOYL-COA ACYLTRANSFERASE"/>
    <property type="match status" value="1"/>
</dbReference>
<evidence type="ECO:0000313" key="4">
    <source>
        <dbReference type="Proteomes" id="UP001295740"/>
    </source>
</evidence>
<dbReference type="Gene3D" id="3.30.559.10">
    <property type="entry name" value="Chloramphenicol acetyltransferase-like domain"/>
    <property type="match status" value="2"/>
</dbReference>
<feature type="region of interest" description="Disordered" evidence="2">
    <location>
        <begin position="1"/>
        <end position="48"/>
    </location>
</feature>
<dbReference type="PANTHER" id="PTHR31642">
    <property type="entry name" value="TRICHOTHECENE 3-O-ACETYLTRANSFERASE"/>
    <property type="match status" value="1"/>
</dbReference>
<sequence>MSTAAVLHPTESIPAQHRNSGQWTTTRIPPSNSTLPNRSGVYHARPKGWQTDPEREVWTLADLELDEHVNRDQITKQLKESLELTLSQARTLTGTLKKRDGRVQIVKTRDSAAPFIVKYSDEHNIKISIDDQAAEFPPALVREAASLDEMGDLHTNTVTSSCPASVFQTTWIPGGMILTTSFHHYCIDGGGFQAFLKEWRDNALSLATGLNRGRLNGKPVPKEHQLDAPPPPPPMVLPLVRRGEPLLSVVVQLSQANADRLKAAAQPATGFVSTYDAVTALLWRAHTRARLSICNPEPGEFSPHGTAVDLRKRFTPPLPAQLQANATTAILTGRPVQDLATLIRRSHTGATEQAALGKANMVAALKDKSRATWDLDEAVPRFSTAMSDRRNAGWYDMDFGFGPPVALRNVNQPVERTMMRMLPARPGRDGVEVQVPVEVACLDSFVRDVELLRYAEVACT</sequence>
<dbReference type="InterPro" id="IPR050317">
    <property type="entry name" value="Plant_Fungal_Acyltransferase"/>
</dbReference>
<gene>
    <name evidence="3" type="ORF">KHLLAP_LOCUS2529</name>
</gene>
<dbReference type="Pfam" id="PF02458">
    <property type="entry name" value="Transferase"/>
    <property type="match status" value="1"/>
</dbReference>
<keyword evidence="4" id="KW-1185">Reference proteome</keyword>
<dbReference type="GO" id="GO:0044550">
    <property type="term" value="P:secondary metabolite biosynthetic process"/>
    <property type="evidence" value="ECO:0007669"/>
    <property type="project" value="TreeGrafter"/>
</dbReference>
<dbReference type="EMBL" id="CAUWAG010000003">
    <property type="protein sequence ID" value="CAJ2502061.1"/>
    <property type="molecule type" value="Genomic_DNA"/>
</dbReference>
<reference evidence="3" key="1">
    <citation type="submission" date="2023-10" db="EMBL/GenBank/DDBJ databases">
        <authorList>
            <person name="Hackl T."/>
        </authorList>
    </citation>
    <scope>NUCLEOTIDE SEQUENCE</scope>
</reference>
<feature type="compositionally biased region" description="Polar residues" evidence="2">
    <location>
        <begin position="17"/>
        <end position="37"/>
    </location>
</feature>
<keyword evidence="1" id="KW-0808">Transferase</keyword>
<comment type="caution">
    <text evidence="3">The sequence shown here is derived from an EMBL/GenBank/DDBJ whole genome shotgun (WGS) entry which is preliminary data.</text>
</comment>
<evidence type="ECO:0000313" key="3">
    <source>
        <dbReference type="EMBL" id="CAJ2502061.1"/>
    </source>
</evidence>
<dbReference type="Proteomes" id="UP001295740">
    <property type="component" value="Unassembled WGS sequence"/>
</dbReference>
<dbReference type="InterPro" id="IPR023213">
    <property type="entry name" value="CAT-like_dom_sf"/>
</dbReference>
<evidence type="ECO:0000256" key="2">
    <source>
        <dbReference type="SAM" id="MobiDB-lite"/>
    </source>
</evidence>
<accession>A0AAI8VCV4</accession>